<reference evidence="1 2" key="1">
    <citation type="journal article" date="2020" name="BMC Genomics">
        <title>Intraspecific diversification of the crop wild relative Brassica cretica Lam. using demographic model selection.</title>
        <authorList>
            <person name="Kioukis A."/>
            <person name="Michalopoulou V.A."/>
            <person name="Briers L."/>
            <person name="Pirintsos S."/>
            <person name="Studholme D.J."/>
            <person name="Pavlidis P."/>
            <person name="Sarris P.F."/>
        </authorList>
    </citation>
    <scope>NUCLEOTIDE SEQUENCE [LARGE SCALE GENOMIC DNA]</scope>
    <source>
        <strain evidence="2">cv. PFS-1207/04</strain>
    </source>
</reference>
<organism evidence="1 2">
    <name type="scientific">Brassica cretica</name>
    <name type="common">Mustard</name>
    <dbReference type="NCBI Taxonomy" id="69181"/>
    <lineage>
        <taxon>Eukaryota</taxon>
        <taxon>Viridiplantae</taxon>
        <taxon>Streptophyta</taxon>
        <taxon>Embryophyta</taxon>
        <taxon>Tracheophyta</taxon>
        <taxon>Spermatophyta</taxon>
        <taxon>Magnoliopsida</taxon>
        <taxon>eudicotyledons</taxon>
        <taxon>Gunneridae</taxon>
        <taxon>Pentapetalae</taxon>
        <taxon>rosids</taxon>
        <taxon>malvids</taxon>
        <taxon>Brassicales</taxon>
        <taxon>Brassicaceae</taxon>
        <taxon>Brassiceae</taxon>
        <taxon>Brassica</taxon>
    </lineage>
</organism>
<gene>
    <name evidence="1" type="ORF">DY000_02021729</name>
</gene>
<accession>A0ABQ7E368</accession>
<evidence type="ECO:0000313" key="1">
    <source>
        <dbReference type="EMBL" id="KAF3591477.1"/>
    </source>
</evidence>
<keyword evidence="2" id="KW-1185">Reference proteome</keyword>
<dbReference type="EMBL" id="QGKV02000299">
    <property type="protein sequence ID" value="KAF3591477.1"/>
    <property type="molecule type" value="Genomic_DNA"/>
</dbReference>
<name>A0ABQ7E368_BRACR</name>
<proteinExistence type="predicted"/>
<evidence type="ECO:0000313" key="2">
    <source>
        <dbReference type="Proteomes" id="UP000266723"/>
    </source>
</evidence>
<protein>
    <submittedName>
        <fullName evidence="1">Uncharacterized protein</fullName>
    </submittedName>
</protein>
<comment type="caution">
    <text evidence="1">The sequence shown here is derived from an EMBL/GenBank/DDBJ whole genome shotgun (WGS) entry which is preliminary data.</text>
</comment>
<sequence length="144" mass="15978">MPLQTSHLATVQVECPSMLHYPILLQLHGRIGSMSVRHNLLVCISHTASTLAMKALPSNKEEFQLSLMSMTWKSTGTRALLICTSRDQIHKELGHKIDPDQQLGPISQLSLVDTERTSIDGMVRTSIDVLLSVSELIEKFTSIV</sequence>
<dbReference type="Proteomes" id="UP000266723">
    <property type="component" value="Unassembled WGS sequence"/>
</dbReference>